<comment type="caution">
    <text evidence="6">The sequence shown here is derived from an EMBL/GenBank/DDBJ whole genome shotgun (WGS) entry which is preliminary data.</text>
</comment>
<dbReference type="InterPro" id="IPR022052">
    <property type="entry name" value="Histone-bd_RBBP4-like_N"/>
</dbReference>
<dbReference type="Pfam" id="PF12265">
    <property type="entry name" value="CAF1C_H4-bd"/>
    <property type="match status" value="1"/>
</dbReference>
<feature type="repeat" description="WD" evidence="4">
    <location>
        <begin position="130"/>
        <end position="163"/>
    </location>
</feature>
<sequence>MDNLDTAPMEEDQDIETQEKIINEEYKTWKKNAPFLYDMILSTALEWPTLTTQWLPDKQEVPGKPYSTHRLLLGTHTSNGAQNYLQIAQVQLPNPRIPAVEDYDEEKGEIGGYGGSKKAPMEIKFNIVQKIDHKGEVNKARYQPQNPNVIATMCTDGRVMIWDRTKHGSFPTGEVNPQLELIGHTKEGFGISWSPHLTGHLATGAEDATVRLWLFMHGGHTNRISDFSWNLSDPWVLCSAAEDNLLQVWKVSDAIVGKDIEDVPTEELEP</sequence>
<evidence type="ECO:0000256" key="2">
    <source>
        <dbReference type="ARBA" id="ARBA00022737"/>
    </source>
</evidence>
<protein>
    <submittedName>
        <fullName evidence="6">Histone acetyltransferase type B subunit 2</fullName>
    </submittedName>
</protein>
<proteinExistence type="predicted"/>
<keyword evidence="2" id="KW-0677">Repeat</keyword>
<dbReference type="GO" id="GO:0006325">
    <property type="term" value="P:chromatin organization"/>
    <property type="evidence" value="ECO:0007669"/>
    <property type="project" value="UniProtKB-KW"/>
</dbReference>
<dbReference type="PROSITE" id="PS50082">
    <property type="entry name" value="WD_REPEATS_2"/>
    <property type="match status" value="2"/>
</dbReference>
<dbReference type="EMBL" id="AZGZ01000001">
    <property type="protein sequence ID" value="KZZ98027.1"/>
    <property type="molecule type" value="Genomic_DNA"/>
</dbReference>
<evidence type="ECO:0000259" key="5">
    <source>
        <dbReference type="Pfam" id="PF12265"/>
    </source>
</evidence>
<evidence type="ECO:0000256" key="3">
    <source>
        <dbReference type="ARBA" id="ARBA00022853"/>
    </source>
</evidence>
<keyword evidence="1 4" id="KW-0853">WD repeat</keyword>
<evidence type="ECO:0000313" key="6">
    <source>
        <dbReference type="EMBL" id="KZZ98027.1"/>
    </source>
</evidence>
<dbReference type="PANTHER" id="PTHR22850">
    <property type="entry name" value="WD40 REPEAT FAMILY"/>
    <property type="match status" value="1"/>
</dbReference>
<dbReference type="Proteomes" id="UP000242877">
    <property type="component" value="Unassembled WGS sequence"/>
</dbReference>
<accession>A0A168DRH7</accession>
<feature type="domain" description="Histone-binding protein RBBP4-like N-terminal" evidence="5">
    <location>
        <begin position="24"/>
        <end position="94"/>
    </location>
</feature>
<gene>
    <name evidence="6" type="ORF">AAP_00288</name>
</gene>
<dbReference type="InterPro" id="IPR036322">
    <property type="entry name" value="WD40_repeat_dom_sf"/>
</dbReference>
<dbReference type="AlphaFoldDB" id="A0A168DRH7"/>
<feature type="repeat" description="WD" evidence="4">
    <location>
        <begin position="181"/>
        <end position="213"/>
    </location>
</feature>
<dbReference type="InterPro" id="IPR050459">
    <property type="entry name" value="WD_repeat_RBAP46/RBAP48/MSI1"/>
</dbReference>
<dbReference type="SMART" id="SM00320">
    <property type="entry name" value="WD40"/>
    <property type="match status" value="3"/>
</dbReference>
<dbReference type="VEuPathDB" id="FungiDB:AAP_00288"/>
<reference evidence="6 7" key="1">
    <citation type="journal article" date="2016" name="Genome Biol. Evol.">
        <title>Divergent and convergent evolution of fungal pathogenicity.</title>
        <authorList>
            <person name="Shang Y."/>
            <person name="Xiao G."/>
            <person name="Zheng P."/>
            <person name="Cen K."/>
            <person name="Zhan S."/>
            <person name="Wang C."/>
        </authorList>
    </citation>
    <scope>NUCLEOTIDE SEQUENCE [LARGE SCALE GENOMIC DNA]</scope>
    <source>
        <strain evidence="6 7">ARSEF 7405</strain>
    </source>
</reference>
<name>A0A168DRH7_9EURO</name>
<keyword evidence="6" id="KW-0808">Transferase</keyword>
<evidence type="ECO:0000256" key="1">
    <source>
        <dbReference type="ARBA" id="ARBA00022574"/>
    </source>
</evidence>
<dbReference type="OrthoDB" id="427795at2759"/>
<dbReference type="Pfam" id="PF00400">
    <property type="entry name" value="WD40"/>
    <property type="match status" value="3"/>
</dbReference>
<dbReference type="GO" id="GO:0016740">
    <property type="term" value="F:transferase activity"/>
    <property type="evidence" value="ECO:0007669"/>
    <property type="project" value="UniProtKB-KW"/>
</dbReference>
<evidence type="ECO:0000313" key="7">
    <source>
        <dbReference type="Proteomes" id="UP000242877"/>
    </source>
</evidence>
<keyword evidence="3" id="KW-0156">Chromatin regulator</keyword>
<evidence type="ECO:0000256" key="4">
    <source>
        <dbReference type="PROSITE-ProRule" id="PRU00221"/>
    </source>
</evidence>
<dbReference type="InterPro" id="IPR001680">
    <property type="entry name" value="WD40_rpt"/>
</dbReference>
<dbReference type="Gene3D" id="2.130.10.10">
    <property type="entry name" value="YVTN repeat-like/Quinoprotein amine dehydrogenase"/>
    <property type="match status" value="2"/>
</dbReference>
<keyword evidence="7" id="KW-1185">Reference proteome</keyword>
<dbReference type="PROSITE" id="PS50294">
    <property type="entry name" value="WD_REPEATS_REGION"/>
    <property type="match status" value="1"/>
</dbReference>
<dbReference type="SUPFAM" id="SSF50978">
    <property type="entry name" value="WD40 repeat-like"/>
    <property type="match status" value="1"/>
</dbReference>
<organism evidence="6 7">
    <name type="scientific">Ascosphaera apis ARSEF 7405</name>
    <dbReference type="NCBI Taxonomy" id="392613"/>
    <lineage>
        <taxon>Eukaryota</taxon>
        <taxon>Fungi</taxon>
        <taxon>Dikarya</taxon>
        <taxon>Ascomycota</taxon>
        <taxon>Pezizomycotina</taxon>
        <taxon>Eurotiomycetes</taxon>
        <taxon>Eurotiomycetidae</taxon>
        <taxon>Onygenales</taxon>
        <taxon>Ascosphaeraceae</taxon>
        <taxon>Ascosphaera</taxon>
    </lineage>
</organism>
<dbReference type="InterPro" id="IPR015943">
    <property type="entry name" value="WD40/YVTN_repeat-like_dom_sf"/>
</dbReference>